<gene>
    <name evidence="3" type="ORF">EMEDMD4_70063</name>
</gene>
<dbReference type="AlphaFoldDB" id="A0A508X9E5"/>
<name>A0A508X9E5_9HYPH</name>
<evidence type="ECO:0000256" key="2">
    <source>
        <dbReference type="SAM" id="Phobius"/>
    </source>
</evidence>
<accession>A0A508X9E5</accession>
<dbReference type="Proteomes" id="UP000507954">
    <property type="component" value="Unassembled WGS sequence"/>
</dbReference>
<keyword evidence="2" id="KW-0812">Transmembrane</keyword>
<organism evidence="3">
    <name type="scientific">Sinorhizobium medicae</name>
    <dbReference type="NCBI Taxonomy" id="110321"/>
    <lineage>
        <taxon>Bacteria</taxon>
        <taxon>Pseudomonadati</taxon>
        <taxon>Pseudomonadota</taxon>
        <taxon>Alphaproteobacteria</taxon>
        <taxon>Hyphomicrobiales</taxon>
        <taxon>Rhizobiaceae</taxon>
        <taxon>Sinorhizobium/Ensifer group</taxon>
        <taxon>Sinorhizobium</taxon>
    </lineage>
</organism>
<keyword evidence="2" id="KW-0472">Membrane</keyword>
<feature type="region of interest" description="Disordered" evidence="1">
    <location>
        <begin position="44"/>
        <end position="68"/>
    </location>
</feature>
<reference evidence="3" key="1">
    <citation type="submission" date="2019-06" db="EMBL/GenBank/DDBJ databases">
        <authorList>
            <person name="Le Quere A."/>
            <person name="Colella S."/>
        </authorList>
    </citation>
    <scope>NUCLEOTIDE SEQUENCE</scope>
    <source>
        <strain evidence="3">EmedicaeMD41</strain>
    </source>
</reference>
<dbReference type="EMBL" id="CABFNB010000139">
    <property type="protein sequence ID" value="VTZ64760.1"/>
    <property type="molecule type" value="Genomic_DNA"/>
</dbReference>
<evidence type="ECO:0000313" key="3">
    <source>
        <dbReference type="EMBL" id="VTZ64760.1"/>
    </source>
</evidence>
<feature type="transmembrane region" description="Helical" evidence="2">
    <location>
        <begin position="20"/>
        <end position="37"/>
    </location>
</feature>
<proteinExistence type="predicted"/>
<evidence type="ECO:0000256" key="1">
    <source>
        <dbReference type="SAM" id="MobiDB-lite"/>
    </source>
</evidence>
<protein>
    <submittedName>
        <fullName evidence="3">Uncharacterized protein</fullName>
    </submittedName>
</protein>
<keyword evidence="2" id="KW-1133">Transmembrane helix</keyword>
<sequence length="68" mass="7478">MRLSDRISRLNSMVGGDLAFVLPVCLHYVMMISMQLVSGMRSNAINHNPQRSERGASCYPCSGGHARP</sequence>